<dbReference type="PANTHER" id="PTHR24180:SF45">
    <property type="entry name" value="POLY [ADP-RIBOSE] POLYMERASE TANKYRASE"/>
    <property type="match status" value="1"/>
</dbReference>
<dbReference type="Proteomes" id="UP000559256">
    <property type="component" value="Unassembled WGS sequence"/>
</dbReference>
<gene>
    <name evidence="9" type="ORF">D9758_008106</name>
</gene>
<evidence type="ECO:0000256" key="3">
    <source>
        <dbReference type="ARBA" id="ARBA00022771"/>
    </source>
</evidence>
<dbReference type="PROSITE" id="PS50088">
    <property type="entry name" value="ANK_REPEAT"/>
    <property type="match status" value="1"/>
</dbReference>
<sequence length="505" mass="57626">MRQSHPCLPLHLISQFKSDPDTKTSDIFSVKSFEDLRLHVLLRTNRFSEQEIHLYLESEVGASACVPDFASRISPTDPNIWRNLDSFGQGAGKTLLHGAIRQGEVPSAHEFIRMGIHLDVRDSDGVTPLFYAMELISRLHKALEIVSQPNPSKRHRIQPTPDMHPDYIKKKMDQAAAIAKLLIEQHADVNASAFGCTLLCLAADSHQWDLLKLLLLHGARRPGPQDHQPHSTSGRIRLSSLMKEIKPANPRPARPCPCWSGKLLRMPRFLSSTIPRLFLMWVWHVPSNVEEVVDANFTTTTNFFRELMGGDPETKKKADSFADHVMRKKARITMRHLKAIGRDHEMDPAFLYPMEFSNFMPRPWAGLLSKVEYYDRMREWNKIVDQYIATVPDSRTRIEIEIQSKIGPHGGPLYRFCEAEGCKTAEGRDLEKIQGCAGCQLVFYCSKECQKSGWKEHKTECKVKTHRPQLLHAQWLLDLCSSEILSTINVDRLINTYRQIGPPPM</sequence>
<dbReference type="InterPro" id="IPR002893">
    <property type="entry name" value="Znf_MYND"/>
</dbReference>
<dbReference type="InterPro" id="IPR051637">
    <property type="entry name" value="Ank_repeat_dom-contain_49"/>
</dbReference>
<feature type="domain" description="MYND-type" evidence="8">
    <location>
        <begin position="417"/>
        <end position="461"/>
    </location>
</feature>
<dbReference type="Gene3D" id="1.25.40.20">
    <property type="entry name" value="Ankyrin repeat-containing domain"/>
    <property type="match status" value="1"/>
</dbReference>
<reference evidence="9 10" key="1">
    <citation type="journal article" date="2020" name="ISME J.">
        <title>Uncovering the hidden diversity of litter-decomposition mechanisms in mushroom-forming fungi.</title>
        <authorList>
            <person name="Floudas D."/>
            <person name="Bentzer J."/>
            <person name="Ahren D."/>
            <person name="Johansson T."/>
            <person name="Persson P."/>
            <person name="Tunlid A."/>
        </authorList>
    </citation>
    <scope>NUCLEOTIDE SEQUENCE [LARGE SCALE GENOMIC DNA]</scope>
    <source>
        <strain evidence="9 10">CBS 291.85</strain>
    </source>
</reference>
<name>A0A8H5GH71_9AGAR</name>
<feature type="repeat" description="ANK" evidence="6">
    <location>
        <begin position="91"/>
        <end position="123"/>
    </location>
</feature>
<evidence type="ECO:0000256" key="7">
    <source>
        <dbReference type="PROSITE-ProRule" id="PRU00134"/>
    </source>
</evidence>
<accession>A0A8H5GH71</accession>
<evidence type="ECO:0000256" key="4">
    <source>
        <dbReference type="ARBA" id="ARBA00022833"/>
    </source>
</evidence>
<keyword evidence="1" id="KW-0479">Metal-binding</keyword>
<keyword evidence="2" id="KW-0677">Repeat</keyword>
<comment type="caution">
    <text evidence="9">The sequence shown here is derived from an EMBL/GenBank/DDBJ whole genome shotgun (WGS) entry which is preliminary data.</text>
</comment>
<dbReference type="PANTHER" id="PTHR24180">
    <property type="entry name" value="CYCLIN-DEPENDENT KINASE INHIBITOR 2C-RELATED"/>
    <property type="match status" value="1"/>
</dbReference>
<dbReference type="InterPro" id="IPR036770">
    <property type="entry name" value="Ankyrin_rpt-contain_sf"/>
</dbReference>
<protein>
    <recommendedName>
        <fullName evidence="8">MYND-type domain-containing protein</fullName>
    </recommendedName>
</protein>
<dbReference type="PROSITE" id="PS50865">
    <property type="entry name" value="ZF_MYND_2"/>
    <property type="match status" value="1"/>
</dbReference>
<dbReference type="AlphaFoldDB" id="A0A8H5GH71"/>
<dbReference type="InterPro" id="IPR002110">
    <property type="entry name" value="Ankyrin_rpt"/>
</dbReference>
<evidence type="ECO:0000259" key="8">
    <source>
        <dbReference type="PROSITE" id="PS50865"/>
    </source>
</evidence>
<dbReference type="Gene3D" id="6.10.140.2220">
    <property type="match status" value="1"/>
</dbReference>
<proteinExistence type="predicted"/>
<dbReference type="EMBL" id="JAACJM010000030">
    <property type="protein sequence ID" value="KAF5364887.1"/>
    <property type="molecule type" value="Genomic_DNA"/>
</dbReference>
<keyword evidence="10" id="KW-1185">Reference proteome</keyword>
<dbReference type="OrthoDB" id="432970at2759"/>
<dbReference type="Pfam" id="PF01753">
    <property type="entry name" value="zf-MYND"/>
    <property type="match status" value="1"/>
</dbReference>
<evidence type="ECO:0000256" key="1">
    <source>
        <dbReference type="ARBA" id="ARBA00022723"/>
    </source>
</evidence>
<dbReference type="SUPFAM" id="SSF144232">
    <property type="entry name" value="HIT/MYND zinc finger-like"/>
    <property type="match status" value="1"/>
</dbReference>
<dbReference type="GO" id="GO:0008270">
    <property type="term" value="F:zinc ion binding"/>
    <property type="evidence" value="ECO:0007669"/>
    <property type="project" value="UniProtKB-KW"/>
</dbReference>
<keyword evidence="3 7" id="KW-0863">Zinc-finger</keyword>
<keyword evidence="5 6" id="KW-0040">ANK repeat</keyword>
<evidence type="ECO:0000256" key="2">
    <source>
        <dbReference type="ARBA" id="ARBA00022737"/>
    </source>
</evidence>
<organism evidence="9 10">
    <name type="scientific">Tetrapyrgos nigripes</name>
    <dbReference type="NCBI Taxonomy" id="182062"/>
    <lineage>
        <taxon>Eukaryota</taxon>
        <taxon>Fungi</taxon>
        <taxon>Dikarya</taxon>
        <taxon>Basidiomycota</taxon>
        <taxon>Agaricomycotina</taxon>
        <taxon>Agaricomycetes</taxon>
        <taxon>Agaricomycetidae</taxon>
        <taxon>Agaricales</taxon>
        <taxon>Marasmiineae</taxon>
        <taxon>Marasmiaceae</taxon>
        <taxon>Tetrapyrgos</taxon>
    </lineage>
</organism>
<evidence type="ECO:0000313" key="9">
    <source>
        <dbReference type="EMBL" id="KAF5364887.1"/>
    </source>
</evidence>
<keyword evidence="4" id="KW-0862">Zinc</keyword>
<dbReference type="PROSITE" id="PS01360">
    <property type="entry name" value="ZF_MYND_1"/>
    <property type="match status" value="1"/>
</dbReference>
<evidence type="ECO:0000313" key="10">
    <source>
        <dbReference type="Proteomes" id="UP000559256"/>
    </source>
</evidence>
<evidence type="ECO:0000256" key="5">
    <source>
        <dbReference type="ARBA" id="ARBA00023043"/>
    </source>
</evidence>
<dbReference type="SUPFAM" id="SSF48403">
    <property type="entry name" value="Ankyrin repeat"/>
    <property type="match status" value="1"/>
</dbReference>
<evidence type="ECO:0000256" key="6">
    <source>
        <dbReference type="PROSITE-ProRule" id="PRU00023"/>
    </source>
</evidence>